<dbReference type="Proteomes" id="UP001164929">
    <property type="component" value="Chromosome 14"/>
</dbReference>
<evidence type="ECO:0000256" key="1">
    <source>
        <dbReference type="SAM" id="Phobius"/>
    </source>
</evidence>
<gene>
    <name evidence="2" type="ORF">NC653_032255</name>
</gene>
<name>A0AAD6PYV3_9ROSI</name>
<keyword evidence="3" id="KW-1185">Reference proteome</keyword>
<evidence type="ECO:0000313" key="3">
    <source>
        <dbReference type="Proteomes" id="UP001164929"/>
    </source>
</evidence>
<evidence type="ECO:0000313" key="2">
    <source>
        <dbReference type="EMBL" id="KAJ6971675.1"/>
    </source>
</evidence>
<keyword evidence="1" id="KW-0812">Transmembrane</keyword>
<feature type="transmembrane region" description="Helical" evidence="1">
    <location>
        <begin position="20"/>
        <end position="43"/>
    </location>
</feature>
<keyword evidence="1" id="KW-0472">Membrane</keyword>
<keyword evidence="1" id="KW-1133">Transmembrane helix</keyword>
<comment type="caution">
    <text evidence="2">The sequence shown here is derived from an EMBL/GenBank/DDBJ whole genome shotgun (WGS) entry which is preliminary data.</text>
</comment>
<sequence>MPSASRETPANTSPEDSLGFALSIAKSLIHALFPCLYSGCGLLSPKAMRFKNSWQEMPPLLLSCTGQQNGERYKTSHNFISFFQIQISNGVAIETFIQSDRDILLS</sequence>
<dbReference type="AlphaFoldDB" id="A0AAD6PYV3"/>
<accession>A0AAD6PYV3</accession>
<reference evidence="2" key="1">
    <citation type="journal article" date="2023" name="Mol. Ecol. Resour.">
        <title>Chromosome-level genome assembly of a triploid poplar Populus alba 'Berolinensis'.</title>
        <authorList>
            <person name="Chen S."/>
            <person name="Yu Y."/>
            <person name="Wang X."/>
            <person name="Wang S."/>
            <person name="Zhang T."/>
            <person name="Zhou Y."/>
            <person name="He R."/>
            <person name="Meng N."/>
            <person name="Wang Y."/>
            <person name="Liu W."/>
            <person name="Liu Z."/>
            <person name="Liu J."/>
            <person name="Guo Q."/>
            <person name="Huang H."/>
            <person name="Sederoff R.R."/>
            <person name="Wang G."/>
            <person name="Qu G."/>
            <person name="Chen S."/>
        </authorList>
    </citation>
    <scope>NUCLEOTIDE SEQUENCE</scope>
    <source>
        <strain evidence="2">SC-2020</strain>
    </source>
</reference>
<proteinExistence type="predicted"/>
<protein>
    <submittedName>
        <fullName evidence="2">Uncharacterized protein</fullName>
    </submittedName>
</protein>
<organism evidence="2 3">
    <name type="scientific">Populus alba x Populus x berolinensis</name>
    <dbReference type="NCBI Taxonomy" id="444605"/>
    <lineage>
        <taxon>Eukaryota</taxon>
        <taxon>Viridiplantae</taxon>
        <taxon>Streptophyta</taxon>
        <taxon>Embryophyta</taxon>
        <taxon>Tracheophyta</taxon>
        <taxon>Spermatophyta</taxon>
        <taxon>Magnoliopsida</taxon>
        <taxon>eudicotyledons</taxon>
        <taxon>Gunneridae</taxon>
        <taxon>Pentapetalae</taxon>
        <taxon>rosids</taxon>
        <taxon>fabids</taxon>
        <taxon>Malpighiales</taxon>
        <taxon>Salicaceae</taxon>
        <taxon>Saliceae</taxon>
        <taxon>Populus</taxon>
    </lineage>
</organism>
<dbReference type="EMBL" id="JAQIZT010000014">
    <property type="protein sequence ID" value="KAJ6971675.1"/>
    <property type="molecule type" value="Genomic_DNA"/>
</dbReference>